<keyword evidence="8" id="KW-0449">Lipoprotein</keyword>
<keyword evidence="4" id="KW-0336">GPI-anchor</keyword>
<dbReference type="GO" id="GO:0005886">
    <property type="term" value="C:plasma membrane"/>
    <property type="evidence" value="ECO:0007669"/>
    <property type="project" value="UniProtKB-SubCell"/>
</dbReference>
<evidence type="ECO:0000256" key="3">
    <source>
        <dbReference type="ARBA" id="ARBA00022475"/>
    </source>
</evidence>
<keyword evidence="5" id="KW-0732">Signal</keyword>
<dbReference type="GO" id="GO:0098552">
    <property type="term" value="C:side of membrane"/>
    <property type="evidence" value="ECO:0007669"/>
    <property type="project" value="UniProtKB-KW"/>
</dbReference>
<dbReference type="InterPro" id="IPR019609">
    <property type="entry name" value="Variant_surf_glycoprt_trypan_C"/>
</dbReference>
<evidence type="ECO:0000256" key="6">
    <source>
        <dbReference type="ARBA" id="ARBA00023136"/>
    </source>
</evidence>
<feature type="domain" description="Trypanosome variant surface glycoprotein C-terminal" evidence="10">
    <location>
        <begin position="394"/>
        <end position="509"/>
    </location>
</feature>
<evidence type="ECO:0000313" key="12">
    <source>
        <dbReference type="EMBL" id="APD74660.1"/>
    </source>
</evidence>
<feature type="domain" description="Trypanosome variant surface glycoprotein B-type N-terminal" evidence="11">
    <location>
        <begin position="6"/>
        <end position="352"/>
    </location>
</feature>
<dbReference type="VEuPathDB" id="TriTrypDB:Tb427_000383600"/>
<evidence type="ECO:0000256" key="9">
    <source>
        <dbReference type="SAM" id="MobiDB-lite"/>
    </source>
</evidence>
<evidence type="ECO:0000256" key="1">
    <source>
        <dbReference type="ARBA" id="ARBA00002523"/>
    </source>
</evidence>
<evidence type="ECO:0000256" key="8">
    <source>
        <dbReference type="ARBA" id="ARBA00023288"/>
    </source>
</evidence>
<evidence type="ECO:0000256" key="2">
    <source>
        <dbReference type="ARBA" id="ARBA00004609"/>
    </source>
</evidence>
<proteinExistence type="predicted"/>
<evidence type="ECO:0000259" key="10">
    <source>
        <dbReference type="Pfam" id="PF10659"/>
    </source>
</evidence>
<dbReference type="Pfam" id="PF13206">
    <property type="entry name" value="VSG_B"/>
    <property type="match status" value="1"/>
</dbReference>
<comment type="subcellular location">
    <subcellularLocation>
        <location evidence="2">Cell membrane</location>
        <topology evidence="2">Lipid-anchor</topology>
        <topology evidence="2">GPI-anchor</topology>
    </subcellularLocation>
</comment>
<feature type="compositionally biased region" description="Polar residues" evidence="9">
    <location>
        <begin position="355"/>
        <end position="381"/>
    </location>
</feature>
<dbReference type="AlphaFoldDB" id="A0A1J0RA38"/>
<reference evidence="12" key="1">
    <citation type="submission" date="2016-08" db="EMBL/GenBank/DDBJ databases">
        <title>VSG repertoire of Trypanosoma brucei EATRO 1125.</title>
        <authorList>
            <person name="Cross G.A."/>
        </authorList>
    </citation>
    <scope>NUCLEOTIDE SEQUENCE</scope>
    <source>
        <strain evidence="12">EATRO 1125</strain>
    </source>
</reference>
<evidence type="ECO:0000259" key="11">
    <source>
        <dbReference type="Pfam" id="PF13206"/>
    </source>
</evidence>
<dbReference type="VEuPathDB" id="TriTrypDB:Tb927.8.460"/>
<name>A0A1J0RA38_9TRYP</name>
<evidence type="ECO:0000256" key="7">
    <source>
        <dbReference type="ARBA" id="ARBA00023180"/>
    </source>
</evidence>
<keyword evidence="6" id="KW-0472">Membrane</keyword>
<comment type="function">
    <text evidence="1">VSG forms a coat on the surface of the parasite. The trypanosome evades the immune response of the host by expressing a series of antigenically distinct VSGs from an estimated 1000 VSG genes.</text>
</comment>
<feature type="compositionally biased region" description="Basic and acidic residues" evidence="9">
    <location>
        <begin position="382"/>
        <end position="395"/>
    </location>
</feature>
<dbReference type="EMBL" id="KX700704">
    <property type="protein sequence ID" value="APD74660.1"/>
    <property type="molecule type" value="Genomic_DNA"/>
</dbReference>
<protein>
    <submittedName>
        <fullName evidence="12">Variant surface glycoprotein 1125.4129</fullName>
    </submittedName>
</protein>
<sequence>MMNRLEAAVAAGEHAYLYRELCDLIQLQSRLPKAADDTTTVTSGYMEIQKLNISLSLAAWRAKFAKTAEGKSPQYEPGQGSADELAQKRWPTWVEAMEATEDGKKDAEILKEAGLVGASVQTQQEYHALLQPIAEEAAATMEQLNSLKDKTIEAQSPPIKKALNRALFDQDVEAEKLATANDINGKTNTTTTLTQLCGQPGTSAKATSIVKMLVCLCGYDGTDNSKPCEGNQLTAALSETVTAAHTEAKDPISKCPDAEQSSTSSGKISAFLSALVTRFKSKATDIYIGDFTNNACNGSSGNGKCVMYKSNNKDDIKAFRELGWLKELRNAATVLRQAENTNDKVRQLTDRMNSLKQQAQNLRPQIQGRNKQPETAATTDVSNKDKKAQQVSETIKDKQKCKPDVGCTYNETKNKCEKDPKSAVVKINQEAGTGTGAADGEATTGCARHFNDKTACEKMNEGKEKPVCAWKKGKEGEGNKYKDELRCIKNSFLVGEKFALISAAFVSLLVI</sequence>
<evidence type="ECO:0000256" key="4">
    <source>
        <dbReference type="ARBA" id="ARBA00022622"/>
    </source>
</evidence>
<organism evidence="12">
    <name type="scientific">Trypanosoma brucei</name>
    <dbReference type="NCBI Taxonomy" id="5691"/>
    <lineage>
        <taxon>Eukaryota</taxon>
        <taxon>Discoba</taxon>
        <taxon>Euglenozoa</taxon>
        <taxon>Kinetoplastea</taxon>
        <taxon>Metakinetoplastina</taxon>
        <taxon>Trypanosomatida</taxon>
        <taxon>Trypanosomatidae</taxon>
        <taxon>Trypanosoma</taxon>
    </lineage>
</organism>
<dbReference type="VEuPathDB" id="TriTrypDB:Tb1125.8.460"/>
<dbReference type="InterPro" id="IPR025932">
    <property type="entry name" value="Trypano_VSG_B_N_dom"/>
</dbReference>
<accession>A0A1J0RA38</accession>
<keyword evidence="3" id="KW-1003">Cell membrane</keyword>
<dbReference type="Pfam" id="PF10659">
    <property type="entry name" value="Trypan_glycop_C"/>
    <property type="match status" value="1"/>
</dbReference>
<evidence type="ECO:0000256" key="5">
    <source>
        <dbReference type="ARBA" id="ARBA00022729"/>
    </source>
</evidence>
<feature type="region of interest" description="Disordered" evidence="9">
    <location>
        <begin position="355"/>
        <end position="395"/>
    </location>
</feature>
<keyword evidence="7" id="KW-0325">Glycoprotein</keyword>